<dbReference type="OrthoDB" id="8003163at2"/>
<proteinExistence type="predicted"/>
<evidence type="ECO:0000313" key="1">
    <source>
        <dbReference type="EMBL" id="QGY00948.1"/>
    </source>
</evidence>
<evidence type="ECO:0000313" key="2">
    <source>
        <dbReference type="Proteomes" id="UP000012488"/>
    </source>
</evidence>
<dbReference type="KEGG" id="mmes:MMSR116_02830"/>
<dbReference type="EMBL" id="CP043538">
    <property type="protein sequence ID" value="QGY00948.1"/>
    <property type="molecule type" value="Genomic_DNA"/>
</dbReference>
<organism evidence="1 2">
    <name type="scientific">Methylobacterium mesophilicum SR1.6/6</name>
    <dbReference type="NCBI Taxonomy" id="908290"/>
    <lineage>
        <taxon>Bacteria</taxon>
        <taxon>Pseudomonadati</taxon>
        <taxon>Pseudomonadota</taxon>
        <taxon>Alphaproteobacteria</taxon>
        <taxon>Hyphomicrobiales</taxon>
        <taxon>Methylobacteriaceae</taxon>
        <taxon>Methylobacterium</taxon>
    </lineage>
</organism>
<gene>
    <name evidence="1" type="ORF">MMSR116_02830</name>
</gene>
<name>A0A6B9FJ74_9HYPH</name>
<dbReference type="AlphaFoldDB" id="A0A6B9FJ74"/>
<dbReference type="RefSeq" id="WP_010683854.1">
    <property type="nucleotide sequence ID" value="NZ_CP043538.1"/>
</dbReference>
<dbReference type="Proteomes" id="UP000012488">
    <property type="component" value="Chromosome"/>
</dbReference>
<accession>A0A6B9FJ74</accession>
<reference evidence="1 2" key="2">
    <citation type="journal article" date="2013" name="Genome Announc.">
        <title>Draft Genome Sequence of Methylobacterium mesophilicum Strain SR1.6/6, Isolated from Citrus sinensis.</title>
        <authorList>
            <person name="Marinho Almeida D."/>
            <person name="Dini-Andreote F."/>
            <person name="Camargo Neves A.A."/>
            <person name="Juca Ramos R.T."/>
            <person name="Andreote F.D."/>
            <person name="Carneiro A.R."/>
            <person name="Oliveira de Souza Lima A."/>
            <person name="Caracciolo Gomes de Sa P.H."/>
            <person name="Ribeiro Barbosa M.S."/>
            <person name="Araujo W.L."/>
            <person name="Silva A."/>
        </authorList>
    </citation>
    <scope>NUCLEOTIDE SEQUENCE [LARGE SCALE GENOMIC DNA]</scope>
    <source>
        <strain evidence="1 2">SR1.6/6</strain>
    </source>
</reference>
<protein>
    <submittedName>
        <fullName evidence="1">Uncharacterized protein</fullName>
    </submittedName>
</protein>
<sequence length="76" mass="8179">MLVAAMLFGVGLLIGRVFTVIILAMTSCVIMFTALTIFVSTYGLDILHVLITLGYLAAHQSGYLLGAYCSGYQENN</sequence>
<reference evidence="1 2" key="1">
    <citation type="journal article" date="2012" name="Genet. Mol. Biol.">
        <title>Analysis of 16S rRNA and mxaF genes revealing insights into Methylobacterium niche-specific plant association.</title>
        <authorList>
            <person name="Dourado M.N."/>
            <person name="Andreote F.D."/>
            <person name="Dini-Andreote F."/>
            <person name="Conti R."/>
            <person name="Araujo J.M."/>
            <person name="Araujo W.L."/>
        </authorList>
    </citation>
    <scope>NUCLEOTIDE SEQUENCE [LARGE SCALE GENOMIC DNA]</scope>
    <source>
        <strain evidence="1 2">SR1.6/6</strain>
    </source>
</reference>